<dbReference type="Gene3D" id="2.60.120.200">
    <property type="match status" value="1"/>
</dbReference>
<dbReference type="InterPro" id="IPR001791">
    <property type="entry name" value="Laminin_G"/>
</dbReference>
<evidence type="ECO:0000256" key="1">
    <source>
        <dbReference type="SAM" id="Phobius"/>
    </source>
</evidence>
<feature type="domain" description="Laminin G" evidence="2">
    <location>
        <begin position="1"/>
        <end position="172"/>
    </location>
</feature>
<sequence>GNSDYISIDDGAAASLDFGSSTDFSVAIWIRTTIDGGRLIHHTDTSNTVLRWRAFIINDTVRVNINDGVGSGNINATGTTIITDGKWHLVVFTFDRDGDINLYIDGGPSEANIDMSGVGSLSDADKMFIGADHTPSVFIDGEIDDVRIYGDKLLSEAESTQMYELGTLNAMTAFTAAHYKEYITSRSGYFNNLVAFGGEITTGFLEITGGLDININASNLIGTGNILPETDGGEDIRAFSQLGKSHECRPHETGGVMDTGSVFLIGGMVIIIGIWAFLEWRDRR</sequence>
<dbReference type="Pfam" id="PF13385">
    <property type="entry name" value="Laminin_G_3"/>
    <property type="match status" value="1"/>
</dbReference>
<reference evidence="3" key="1">
    <citation type="journal article" date="2015" name="Nature">
        <title>Complex archaea that bridge the gap between prokaryotes and eukaryotes.</title>
        <authorList>
            <person name="Spang A."/>
            <person name="Saw J.H."/>
            <person name="Jorgensen S.L."/>
            <person name="Zaremba-Niedzwiedzka K."/>
            <person name="Martijn J."/>
            <person name="Lind A.E."/>
            <person name="van Eijk R."/>
            <person name="Schleper C."/>
            <person name="Guy L."/>
            <person name="Ettema T.J."/>
        </authorList>
    </citation>
    <scope>NUCLEOTIDE SEQUENCE</scope>
</reference>
<name>A0A0F8WQM1_9ZZZZ</name>
<dbReference type="InterPro" id="IPR013320">
    <property type="entry name" value="ConA-like_dom_sf"/>
</dbReference>
<dbReference type="EMBL" id="LAZR01063581">
    <property type="protein sequence ID" value="KKK59237.1"/>
    <property type="molecule type" value="Genomic_DNA"/>
</dbReference>
<comment type="caution">
    <text evidence="3">The sequence shown here is derived from an EMBL/GenBank/DDBJ whole genome shotgun (WGS) entry which is preliminary data.</text>
</comment>
<organism evidence="3">
    <name type="scientific">marine sediment metagenome</name>
    <dbReference type="NCBI Taxonomy" id="412755"/>
    <lineage>
        <taxon>unclassified sequences</taxon>
        <taxon>metagenomes</taxon>
        <taxon>ecological metagenomes</taxon>
    </lineage>
</organism>
<feature type="transmembrane region" description="Helical" evidence="1">
    <location>
        <begin position="260"/>
        <end position="278"/>
    </location>
</feature>
<gene>
    <name evidence="3" type="ORF">LCGC14_3036410</name>
</gene>
<dbReference type="PROSITE" id="PS50025">
    <property type="entry name" value="LAM_G_DOMAIN"/>
    <property type="match status" value="1"/>
</dbReference>
<dbReference type="SUPFAM" id="SSF49899">
    <property type="entry name" value="Concanavalin A-like lectins/glucanases"/>
    <property type="match status" value="1"/>
</dbReference>
<proteinExistence type="predicted"/>
<evidence type="ECO:0000313" key="3">
    <source>
        <dbReference type="EMBL" id="KKK59237.1"/>
    </source>
</evidence>
<keyword evidence="1" id="KW-1133">Transmembrane helix</keyword>
<feature type="non-terminal residue" evidence="3">
    <location>
        <position position="1"/>
    </location>
</feature>
<accession>A0A0F8WQM1</accession>
<keyword evidence="1" id="KW-0472">Membrane</keyword>
<evidence type="ECO:0000259" key="2">
    <source>
        <dbReference type="PROSITE" id="PS50025"/>
    </source>
</evidence>
<protein>
    <recommendedName>
        <fullName evidence="2">Laminin G domain-containing protein</fullName>
    </recommendedName>
</protein>
<keyword evidence="1" id="KW-0812">Transmembrane</keyword>
<dbReference type="AlphaFoldDB" id="A0A0F8WQM1"/>